<feature type="transmembrane region" description="Helical" evidence="6">
    <location>
        <begin position="121"/>
        <end position="143"/>
    </location>
</feature>
<dbReference type="AlphaFoldDB" id="A0A099WH92"/>
<dbReference type="EMBL" id="JAARXI010000008">
    <property type="protein sequence ID" value="MBC2117726.1"/>
    <property type="molecule type" value="Genomic_DNA"/>
</dbReference>
<evidence type="ECO:0000313" key="10">
    <source>
        <dbReference type="EMBL" id="MBC2005147.1"/>
    </source>
</evidence>
<sequence length="362" mass="41967">MKFGARILKTGIAISLALFIAQLCHSPSPSLAGISAIFAVQPSIYRSYLEILQRAQGNVIGAAIAIGFGLYIGNDFILIGIASIICVALLIQFKLENTIGLALVTLVIVMDSPNSDFLMVALTRFGTIMLGLVAAFIVNLIFLPPKYEVTLFQFIYTTNDEIMRWIKLNLRHAADFPLLKKDMKWMQKQITQMSSYYELYREERTFLRRTNISKSRKIAVYRQMILCSQKGYELLKILHRYENDFLQLPPEKQELIRMQIDYLTDTHEQLLLTYIDKVSVDLHYAEKHLAQDPQDLMRLFLNEMKEMDKEDDDEGIDQYHLMRIIACVFAYQETIDYLEKLVHSFKLRHHDENKIDIDVHDI</sequence>
<dbReference type="PANTHER" id="PTHR30509">
    <property type="entry name" value="P-HYDROXYBENZOIC ACID EFFLUX PUMP SUBUNIT-RELATED"/>
    <property type="match status" value="1"/>
</dbReference>
<dbReference type="EMBL" id="JAARRU010000008">
    <property type="protein sequence ID" value="MBC1567120.1"/>
    <property type="molecule type" value="Genomic_DNA"/>
</dbReference>
<keyword evidence="7" id="KW-0732">Signal</keyword>
<dbReference type="Proteomes" id="UP000029844">
    <property type="component" value="Unassembled WGS sequence"/>
</dbReference>
<keyword evidence="3 6" id="KW-0812">Transmembrane</keyword>
<feature type="signal peptide" evidence="7">
    <location>
        <begin position="1"/>
        <end position="32"/>
    </location>
</feature>
<feature type="chain" id="PRO_5041521357" evidence="7">
    <location>
        <begin position="33"/>
        <end position="362"/>
    </location>
</feature>
<evidence type="ECO:0000313" key="9">
    <source>
        <dbReference type="EMBL" id="MBC1567120.1"/>
    </source>
</evidence>
<dbReference type="RefSeq" id="WP_036083641.1">
    <property type="nucleotide sequence ID" value="NZ_CBCSHQ010000022.1"/>
</dbReference>
<evidence type="ECO:0000256" key="2">
    <source>
        <dbReference type="ARBA" id="ARBA00022475"/>
    </source>
</evidence>
<dbReference type="GeneID" id="58716186"/>
<keyword evidence="12" id="KW-1185">Reference proteome</keyword>
<dbReference type="EMBL" id="JAARWW010000008">
    <property type="protein sequence ID" value="MBC2005147.1"/>
    <property type="molecule type" value="Genomic_DNA"/>
</dbReference>
<feature type="transmembrane region" description="Helical" evidence="6">
    <location>
        <begin position="98"/>
        <end position="115"/>
    </location>
</feature>
<feature type="transmembrane region" description="Helical" evidence="6">
    <location>
        <begin position="63"/>
        <end position="91"/>
    </location>
</feature>
<keyword evidence="5 6" id="KW-0472">Membrane</keyword>
<comment type="subcellular location">
    <subcellularLocation>
        <location evidence="1">Cell membrane</location>
        <topology evidence="1">Multi-pass membrane protein</topology>
    </subcellularLocation>
</comment>
<organism evidence="8 12">
    <name type="scientific">Listeria booriae</name>
    <dbReference type="NCBI Taxonomy" id="1552123"/>
    <lineage>
        <taxon>Bacteria</taxon>
        <taxon>Bacillati</taxon>
        <taxon>Bacillota</taxon>
        <taxon>Bacilli</taxon>
        <taxon>Bacillales</taxon>
        <taxon>Listeriaceae</taxon>
        <taxon>Listeria</taxon>
    </lineage>
</organism>
<evidence type="ECO:0000256" key="5">
    <source>
        <dbReference type="ARBA" id="ARBA00023136"/>
    </source>
</evidence>
<dbReference type="eggNOG" id="COG4129">
    <property type="taxonomic scope" value="Bacteria"/>
</dbReference>
<dbReference type="Proteomes" id="UP000546806">
    <property type="component" value="Unassembled WGS sequence"/>
</dbReference>
<keyword evidence="4 6" id="KW-1133">Transmembrane helix</keyword>
<dbReference type="InterPro" id="IPR010343">
    <property type="entry name" value="ArAE_1"/>
</dbReference>
<evidence type="ECO:0000256" key="6">
    <source>
        <dbReference type="SAM" id="Phobius"/>
    </source>
</evidence>
<evidence type="ECO:0000313" key="15">
    <source>
        <dbReference type="Proteomes" id="UP000586951"/>
    </source>
</evidence>
<name>A0A099WH92_9LIST</name>
<dbReference type="Pfam" id="PF06081">
    <property type="entry name" value="ArAE_1"/>
    <property type="match status" value="1"/>
</dbReference>
<reference evidence="8 12" key="1">
    <citation type="submission" date="2014-05" db="EMBL/GenBank/DDBJ databases">
        <title>Novel Listeriaceae from food processing environments.</title>
        <authorList>
            <person name="den Bakker H.C."/>
        </authorList>
    </citation>
    <scope>NUCLEOTIDE SEQUENCE [LARGE SCALE GENOMIC DNA]</scope>
    <source>
        <strain evidence="8 12">FSL A5-0281</strain>
    </source>
</reference>
<accession>A0A099WH92</accession>
<evidence type="ECO:0000313" key="14">
    <source>
        <dbReference type="Proteomes" id="UP000546806"/>
    </source>
</evidence>
<protein>
    <submittedName>
        <fullName evidence="9">Aromatic acid exporter family protein</fullName>
    </submittedName>
    <submittedName>
        <fullName evidence="8">Membrane protein</fullName>
    </submittedName>
</protein>
<evidence type="ECO:0000313" key="11">
    <source>
        <dbReference type="EMBL" id="MBC2117726.1"/>
    </source>
</evidence>
<dbReference type="Proteomes" id="UP000586951">
    <property type="component" value="Unassembled WGS sequence"/>
</dbReference>
<dbReference type="EMBL" id="JNFA01000003">
    <property type="protein sequence ID" value="KGL44362.1"/>
    <property type="molecule type" value="Genomic_DNA"/>
</dbReference>
<proteinExistence type="predicted"/>
<keyword evidence="2" id="KW-1003">Cell membrane</keyword>
<evidence type="ECO:0000256" key="4">
    <source>
        <dbReference type="ARBA" id="ARBA00022989"/>
    </source>
</evidence>
<evidence type="ECO:0000256" key="1">
    <source>
        <dbReference type="ARBA" id="ARBA00004651"/>
    </source>
</evidence>
<evidence type="ECO:0000313" key="12">
    <source>
        <dbReference type="Proteomes" id="UP000029844"/>
    </source>
</evidence>
<dbReference type="PANTHER" id="PTHR30509:SF27">
    <property type="entry name" value="UPF0421 PROTEIN YGAE"/>
    <property type="match status" value="1"/>
</dbReference>
<reference evidence="13 14" key="2">
    <citation type="submission" date="2020-03" db="EMBL/GenBank/DDBJ databases">
        <title>Soil Listeria distribution.</title>
        <authorList>
            <person name="Liao J."/>
            <person name="Wiedmann M."/>
        </authorList>
    </citation>
    <scope>NUCLEOTIDE SEQUENCE [LARGE SCALE GENOMIC DNA]</scope>
    <source>
        <strain evidence="11 13">FSL L7-0360</strain>
        <strain evidence="10 14">FSL L7-0435</strain>
        <strain evidence="9 15">FSL L7-1427</strain>
    </source>
</reference>
<gene>
    <name evidence="8" type="ORF">EP57_01860</name>
    <name evidence="9" type="ORF">HB907_17060</name>
    <name evidence="10" type="ORF">HCA78_15330</name>
    <name evidence="11" type="ORF">HCB06_13925</name>
</gene>
<dbReference type="OrthoDB" id="1653617at2"/>
<dbReference type="Proteomes" id="UP000529446">
    <property type="component" value="Unassembled WGS sequence"/>
</dbReference>
<dbReference type="STRING" id="1552123.EP57_01860"/>
<dbReference type="GO" id="GO:0005886">
    <property type="term" value="C:plasma membrane"/>
    <property type="evidence" value="ECO:0007669"/>
    <property type="project" value="UniProtKB-SubCell"/>
</dbReference>
<evidence type="ECO:0000256" key="3">
    <source>
        <dbReference type="ARBA" id="ARBA00022692"/>
    </source>
</evidence>
<evidence type="ECO:0000313" key="8">
    <source>
        <dbReference type="EMBL" id="KGL44362.1"/>
    </source>
</evidence>
<evidence type="ECO:0000313" key="13">
    <source>
        <dbReference type="Proteomes" id="UP000529446"/>
    </source>
</evidence>
<evidence type="ECO:0000256" key="7">
    <source>
        <dbReference type="SAM" id="SignalP"/>
    </source>
</evidence>
<comment type="caution">
    <text evidence="8">The sequence shown here is derived from an EMBL/GenBank/DDBJ whole genome shotgun (WGS) entry which is preliminary data.</text>
</comment>